<name>A0AAV7AR91_ENGPU</name>
<dbReference type="PANTHER" id="PTHR15508">
    <property type="entry name" value="RIBOSOMAL PROTEIN S6 KINASE"/>
    <property type="match status" value="1"/>
</dbReference>
<evidence type="ECO:0000259" key="3">
    <source>
        <dbReference type="SMART" id="SM00745"/>
    </source>
</evidence>
<evidence type="ECO:0000313" key="4">
    <source>
        <dbReference type="EMBL" id="KAG8564079.1"/>
    </source>
</evidence>
<sequence length="141" mass="15502">MYVCTVLSIISCTVVNVDGASLETESSLNLLSLRCDGEQSTPDLSLEGDDGGLYLSQATAEVQRAMERESAGEYPEAFRLFRNAVDILLKGVKDDRCPDRRDAVRRRTSEYLHHAEQIFQDHMGGSTDSHCSTEDPGSGTK</sequence>
<dbReference type="AlphaFoldDB" id="A0AAV7AR91"/>
<dbReference type="InterPro" id="IPR036181">
    <property type="entry name" value="MIT_dom_sf"/>
</dbReference>
<dbReference type="PANTHER" id="PTHR15508:SF9">
    <property type="entry name" value="SORTING NEXIN-15"/>
    <property type="match status" value="1"/>
</dbReference>
<dbReference type="Gene3D" id="1.20.58.80">
    <property type="entry name" value="Phosphotransferase system, lactose/cellobiose-type IIA subunit"/>
    <property type="match status" value="1"/>
</dbReference>
<gene>
    <name evidence="4" type="ORF">GDO81_016317</name>
</gene>
<dbReference type="InterPro" id="IPR007330">
    <property type="entry name" value="MIT_dom"/>
</dbReference>
<dbReference type="CDD" id="cd02677">
    <property type="entry name" value="MIT_SNX15"/>
    <property type="match status" value="1"/>
</dbReference>
<dbReference type="Pfam" id="PF04212">
    <property type="entry name" value="MIT"/>
    <property type="match status" value="1"/>
</dbReference>
<dbReference type="SMART" id="SM00745">
    <property type="entry name" value="MIT"/>
    <property type="match status" value="1"/>
</dbReference>
<keyword evidence="5" id="KW-1185">Reference proteome</keyword>
<accession>A0AAV7AR91</accession>
<organism evidence="4 5">
    <name type="scientific">Engystomops pustulosus</name>
    <name type="common">Tungara frog</name>
    <name type="synonym">Physalaemus pustulosus</name>
    <dbReference type="NCBI Taxonomy" id="76066"/>
    <lineage>
        <taxon>Eukaryota</taxon>
        <taxon>Metazoa</taxon>
        <taxon>Chordata</taxon>
        <taxon>Craniata</taxon>
        <taxon>Vertebrata</taxon>
        <taxon>Euteleostomi</taxon>
        <taxon>Amphibia</taxon>
        <taxon>Batrachia</taxon>
        <taxon>Anura</taxon>
        <taxon>Neobatrachia</taxon>
        <taxon>Hyloidea</taxon>
        <taxon>Leptodactylidae</taxon>
        <taxon>Leiuperinae</taxon>
        <taxon>Engystomops</taxon>
    </lineage>
</organism>
<feature type="domain" description="MIT" evidence="3">
    <location>
        <begin position="51"/>
        <end position="125"/>
    </location>
</feature>
<protein>
    <recommendedName>
        <fullName evidence="3">MIT domain-containing protein</fullName>
    </recommendedName>
</protein>
<evidence type="ECO:0000313" key="5">
    <source>
        <dbReference type="Proteomes" id="UP000824782"/>
    </source>
</evidence>
<evidence type="ECO:0000256" key="1">
    <source>
        <dbReference type="SAM" id="MobiDB-lite"/>
    </source>
</evidence>
<proteinExistence type="predicted"/>
<feature type="chain" id="PRO_5043428731" description="MIT domain-containing protein" evidence="2">
    <location>
        <begin position="20"/>
        <end position="141"/>
    </location>
</feature>
<dbReference type="EMBL" id="WNYA01000007">
    <property type="protein sequence ID" value="KAG8564079.1"/>
    <property type="molecule type" value="Genomic_DNA"/>
</dbReference>
<dbReference type="SUPFAM" id="SSF116846">
    <property type="entry name" value="MIT domain"/>
    <property type="match status" value="1"/>
</dbReference>
<dbReference type="Proteomes" id="UP000824782">
    <property type="component" value="Unassembled WGS sequence"/>
</dbReference>
<feature type="signal peptide" evidence="2">
    <location>
        <begin position="1"/>
        <end position="19"/>
    </location>
</feature>
<comment type="caution">
    <text evidence="4">The sequence shown here is derived from an EMBL/GenBank/DDBJ whole genome shotgun (WGS) entry which is preliminary data.</text>
</comment>
<reference evidence="4" key="1">
    <citation type="thesis" date="2020" institute="ProQuest LLC" country="789 East Eisenhower Parkway, Ann Arbor, MI, USA">
        <title>Comparative Genomics and Chromosome Evolution.</title>
        <authorList>
            <person name="Mudd A.B."/>
        </authorList>
    </citation>
    <scope>NUCLEOTIDE SEQUENCE</scope>
    <source>
        <strain evidence="4">237g6f4</strain>
        <tissue evidence="4">Blood</tissue>
    </source>
</reference>
<dbReference type="InterPro" id="IPR051866">
    <property type="entry name" value="Intracell_Sig-Traffick_Protein"/>
</dbReference>
<evidence type="ECO:0000256" key="2">
    <source>
        <dbReference type="SAM" id="SignalP"/>
    </source>
</evidence>
<keyword evidence="2" id="KW-0732">Signal</keyword>
<feature type="region of interest" description="Disordered" evidence="1">
    <location>
        <begin position="120"/>
        <end position="141"/>
    </location>
</feature>